<name>A0A656K3W1_PSESF</name>
<dbReference type="AlphaFoldDB" id="A0A656K3W1"/>
<organism evidence="1 2">
    <name type="scientific">Pseudomonas syringae pv. actinidiae ICMP 19096</name>
    <dbReference type="NCBI Taxonomy" id="1194405"/>
    <lineage>
        <taxon>Bacteria</taxon>
        <taxon>Pseudomonadati</taxon>
        <taxon>Pseudomonadota</taxon>
        <taxon>Gammaproteobacteria</taxon>
        <taxon>Pseudomonadales</taxon>
        <taxon>Pseudomonadaceae</taxon>
        <taxon>Pseudomonas</taxon>
        <taxon>Pseudomonas syringae</taxon>
    </lineage>
</organism>
<proteinExistence type="predicted"/>
<comment type="caution">
    <text evidence="1">The sequence shown here is derived from an EMBL/GenBank/DDBJ whole genome shotgun (WGS) entry which is preliminary data.</text>
</comment>
<reference evidence="1 2" key="1">
    <citation type="journal article" date="2013" name="PLoS Pathog.">
        <title>Genomic analysis of the Kiwifruit pathogen Pseudomonas syringae pv. actinidiae provides insight into the origins of an emergent plant disease.</title>
        <authorList>
            <person name="McCann H.C."/>
            <person name="Rikkerink E.H."/>
            <person name="Bertels F."/>
            <person name="Fiers M."/>
            <person name="Lu A."/>
            <person name="Rees-George J."/>
            <person name="Andersen M.T."/>
            <person name="Gleave A.P."/>
            <person name="Haubold B."/>
            <person name="Wohlers M.W."/>
            <person name="Guttman D.S."/>
            <person name="Wang P.W."/>
            <person name="Straub C."/>
            <person name="Vanneste J.L."/>
            <person name="Rainey P.B."/>
            <person name="Templeton M.D."/>
        </authorList>
    </citation>
    <scope>NUCLEOTIDE SEQUENCE [LARGE SCALE GENOMIC DNA]</scope>
    <source>
        <strain evidence="1 2">ICMP 19096</strain>
    </source>
</reference>
<feature type="non-terminal residue" evidence="1">
    <location>
        <position position="30"/>
    </location>
</feature>
<evidence type="ECO:0000313" key="2">
    <source>
        <dbReference type="Proteomes" id="UP000018849"/>
    </source>
</evidence>
<accession>A0A656K3W1</accession>
<evidence type="ECO:0000313" key="1">
    <source>
        <dbReference type="EMBL" id="EPN68485.1"/>
    </source>
</evidence>
<sequence length="30" mass="3020">MHAHLIKLLSLSSLTAALMAAAGVARADDA</sequence>
<dbReference type="EMBL" id="AOKF01000256">
    <property type="protein sequence ID" value="EPN68485.1"/>
    <property type="molecule type" value="Genomic_DNA"/>
</dbReference>
<dbReference type="Proteomes" id="UP000018849">
    <property type="component" value="Unassembled WGS sequence"/>
</dbReference>
<gene>
    <name evidence="1" type="ORF">A245_03328</name>
</gene>
<protein>
    <submittedName>
        <fullName evidence="1">Alginate biosynthesis protein AlgX</fullName>
    </submittedName>
</protein>